<proteinExistence type="predicted"/>
<dbReference type="RefSeq" id="WP_310372548.1">
    <property type="nucleotide sequence ID" value="NZ_JAVDXT010000001.1"/>
</dbReference>
<protein>
    <recommendedName>
        <fullName evidence="3">Peptidase S74 domain-containing protein</fullName>
    </recommendedName>
</protein>
<organism evidence="4 5">
    <name type="scientific">Rhodoferax ferrireducens</name>
    <dbReference type="NCBI Taxonomy" id="192843"/>
    <lineage>
        <taxon>Bacteria</taxon>
        <taxon>Pseudomonadati</taxon>
        <taxon>Pseudomonadota</taxon>
        <taxon>Betaproteobacteria</taxon>
        <taxon>Burkholderiales</taxon>
        <taxon>Comamonadaceae</taxon>
        <taxon>Rhodoferax</taxon>
    </lineage>
</organism>
<accession>A0ABU2C6Z3</accession>
<comment type="caution">
    <text evidence="4">The sequence shown here is derived from an EMBL/GenBank/DDBJ whole genome shotgun (WGS) entry which is preliminary data.</text>
</comment>
<evidence type="ECO:0000259" key="3">
    <source>
        <dbReference type="PROSITE" id="PS51688"/>
    </source>
</evidence>
<evidence type="ECO:0000313" key="5">
    <source>
        <dbReference type="Proteomes" id="UP001180487"/>
    </source>
</evidence>
<name>A0ABU2C6Z3_9BURK</name>
<keyword evidence="1" id="KW-0175">Coiled coil</keyword>
<sequence>MTKNFPISAVSFAAAALLFAGPALAQIAGALVIDQTGNVGINTATPQTVLQIQGGGAGALAGSNNGIFLDEDSGGHPRIELRANSTALGPYIDFTTDLSKDYQGRIMLQNGVMTFYGAPLANPAMPTGKWKDWEYAMVSTDGSFTIAQAAHSSLRYKKDVKPLVDNYRALLSLQIKSFTYKDSGDQAYGFIAEEVHDAGLTNLVNYDKGGRPDSILHRGLPFYLLEAMKLLNQDIETLQKEGKALRDTVAKQQQMIDGLVKAASH</sequence>
<evidence type="ECO:0000313" key="4">
    <source>
        <dbReference type="EMBL" id="MDR7377110.1"/>
    </source>
</evidence>
<keyword evidence="5" id="KW-1185">Reference proteome</keyword>
<feature type="signal peptide" evidence="2">
    <location>
        <begin position="1"/>
        <end position="25"/>
    </location>
</feature>
<evidence type="ECO:0000256" key="2">
    <source>
        <dbReference type="SAM" id="SignalP"/>
    </source>
</evidence>
<dbReference type="PROSITE" id="PS51688">
    <property type="entry name" value="ICA"/>
    <property type="match status" value="1"/>
</dbReference>
<dbReference type="Pfam" id="PF13884">
    <property type="entry name" value="Peptidase_S74"/>
    <property type="match status" value="1"/>
</dbReference>
<feature type="chain" id="PRO_5045450207" description="Peptidase S74 domain-containing protein" evidence="2">
    <location>
        <begin position="26"/>
        <end position="265"/>
    </location>
</feature>
<keyword evidence="2" id="KW-0732">Signal</keyword>
<feature type="coiled-coil region" evidence="1">
    <location>
        <begin position="228"/>
        <end position="255"/>
    </location>
</feature>
<gene>
    <name evidence="4" type="ORF">J2X19_001768</name>
</gene>
<reference evidence="4 5" key="1">
    <citation type="submission" date="2023-07" db="EMBL/GenBank/DDBJ databases">
        <title>Sorghum-associated microbial communities from plants grown in Nebraska, USA.</title>
        <authorList>
            <person name="Schachtman D."/>
        </authorList>
    </citation>
    <scope>NUCLEOTIDE SEQUENCE [LARGE SCALE GENOMIC DNA]</scope>
    <source>
        <strain evidence="4 5">BE313</strain>
    </source>
</reference>
<dbReference type="InterPro" id="IPR030392">
    <property type="entry name" value="S74_ICA"/>
</dbReference>
<dbReference type="Proteomes" id="UP001180487">
    <property type="component" value="Unassembled WGS sequence"/>
</dbReference>
<evidence type="ECO:0000256" key="1">
    <source>
        <dbReference type="SAM" id="Coils"/>
    </source>
</evidence>
<feature type="domain" description="Peptidase S74" evidence="3">
    <location>
        <begin position="152"/>
        <end position="242"/>
    </location>
</feature>
<dbReference type="EMBL" id="JAVDXT010000001">
    <property type="protein sequence ID" value="MDR7377110.1"/>
    <property type="molecule type" value="Genomic_DNA"/>
</dbReference>